<sequence length="160" mass="18860">MSSSISTRYLEFNGVALDLRHMCFSADGLHDSEYIIFLNVHRAIFTNFKVYSDLSLESLAEFIFEKAVCSVDGCEITRRKSLGESVNYNEYDRKKSLCIQLHDKARIIVAKTIYHFETYHQRASGFVDFENRHNKHYDRPSDEKRLVLDREYEIKLLEFT</sequence>
<dbReference type="OrthoDB" id="19330at10239"/>
<name>A0A0A7KR90_9ABAC</name>
<accession>A0A0A7KR90</accession>
<dbReference type="KEGG" id="vg:22619697"/>
<dbReference type="GeneID" id="22619697"/>
<reference evidence="1 2" key="1">
    <citation type="journal article" date="2015" name="Virus Genes">
        <title>The genome sequence of Agrotis segetum nucleopolyhedrovirus B (AgseNPV-B) reveals a new baculovirus species within the Agrotis baculovirus complex.</title>
        <authorList>
            <person name="Wennmann J.T."/>
            <person name="Gueli Alletti G."/>
            <person name="Jehle J.A."/>
        </authorList>
    </citation>
    <scope>NUCLEOTIDE SEQUENCE [LARGE SCALE GENOMIC DNA]</scope>
    <source>
        <strain evidence="1">English</strain>
    </source>
</reference>
<dbReference type="Proteomes" id="UP000202327">
    <property type="component" value="Segment"/>
</dbReference>
<protein>
    <submittedName>
        <fullName evidence="1">Asb107</fullName>
    </submittedName>
</protein>
<organism evidence="1 2">
    <name type="scientific">Agrotis segetum nucleopolyhedrovirus B</name>
    <dbReference type="NCBI Taxonomy" id="1580580"/>
    <lineage>
        <taxon>Viruses</taxon>
        <taxon>Viruses incertae sedis</taxon>
        <taxon>Naldaviricetes</taxon>
        <taxon>Lefavirales</taxon>
        <taxon>Baculoviridae</taxon>
        <taxon>Alphabaculovirus</taxon>
        <taxon>Alphabaculovirus alteragsegetum</taxon>
    </lineage>
</organism>
<dbReference type="Pfam" id="PF06033">
    <property type="entry name" value="DUF918"/>
    <property type="match status" value="1"/>
</dbReference>
<evidence type="ECO:0000313" key="2">
    <source>
        <dbReference type="Proteomes" id="UP000202327"/>
    </source>
</evidence>
<proteinExistence type="predicted"/>
<dbReference type="RefSeq" id="YP_009112668.1">
    <property type="nucleotide sequence ID" value="NC_025960.1"/>
</dbReference>
<evidence type="ECO:0000313" key="1">
    <source>
        <dbReference type="EMBL" id="AIZ48664.1"/>
    </source>
</evidence>
<keyword evidence="2" id="KW-1185">Reference proteome</keyword>
<dbReference type="InterPro" id="IPR009264">
    <property type="entry name" value="AcMNPV_Orf57"/>
</dbReference>
<dbReference type="EMBL" id="KM102981">
    <property type="protein sequence ID" value="AIZ48664.1"/>
    <property type="molecule type" value="Genomic_DNA"/>
</dbReference>